<reference evidence="4 5" key="1">
    <citation type="submission" date="2019-02" db="EMBL/GenBank/DDBJ databases">
        <title>Deep-cultivation of Planctomycetes and their phenomic and genomic characterization uncovers novel biology.</title>
        <authorList>
            <person name="Wiegand S."/>
            <person name="Jogler M."/>
            <person name="Boedeker C."/>
            <person name="Pinto D."/>
            <person name="Vollmers J."/>
            <person name="Rivas-Marin E."/>
            <person name="Kohn T."/>
            <person name="Peeters S.H."/>
            <person name="Heuer A."/>
            <person name="Rast P."/>
            <person name="Oberbeckmann S."/>
            <person name="Bunk B."/>
            <person name="Jeske O."/>
            <person name="Meyerdierks A."/>
            <person name="Storesund J.E."/>
            <person name="Kallscheuer N."/>
            <person name="Luecker S."/>
            <person name="Lage O.M."/>
            <person name="Pohl T."/>
            <person name="Merkel B.J."/>
            <person name="Hornburger P."/>
            <person name="Mueller R.-W."/>
            <person name="Bruemmer F."/>
            <person name="Labrenz M."/>
            <person name="Spormann A.M."/>
            <person name="Op den Camp H."/>
            <person name="Overmann J."/>
            <person name="Amann R."/>
            <person name="Jetten M.S.M."/>
            <person name="Mascher T."/>
            <person name="Medema M.H."/>
            <person name="Devos D.P."/>
            <person name="Kaster A.-K."/>
            <person name="Ovreas L."/>
            <person name="Rohde M."/>
            <person name="Galperin M.Y."/>
            <person name="Jogler C."/>
        </authorList>
    </citation>
    <scope>NUCLEOTIDE SEQUENCE [LARGE SCALE GENOMIC DNA]</scope>
    <source>
        <strain evidence="4 5">Pan189</strain>
    </source>
</reference>
<feature type="region of interest" description="Disordered" evidence="1">
    <location>
        <begin position="47"/>
        <end position="73"/>
    </location>
</feature>
<dbReference type="AlphaFoldDB" id="A0A517R2X7"/>
<accession>A0A517R2X7</accession>
<gene>
    <name evidence="4" type="primary">fhcD</name>
    <name evidence="4" type="ORF">Pan189_26260</name>
</gene>
<feature type="domain" description="Formylmethanofuran: tetrahydromethanopterin formyltransferase Ftr C-terminal" evidence="3">
    <location>
        <begin position="154"/>
        <end position="295"/>
    </location>
</feature>
<protein>
    <submittedName>
        <fullName evidence="4">Formyltransferase/hydrolase complex subunit D</fullName>
        <ecNumber evidence="4">2.3.1.101</ecNumber>
    </submittedName>
</protein>
<dbReference type="SUPFAM" id="SSF55112">
    <property type="entry name" value="Formylmethanofuran:tetrahydromethanopterin formyltransferase"/>
    <property type="match status" value="2"/>
</dbReference>
<dbReference type="InterPro" id="IPR022667">
    <property type="entry name" value="ForMFR_H4MPT_ForTrfase_N"/>
</dbReference>
<organism evidence="4 5">
    <name type="scientific">Stratiformator vulcanicus</name>
    <dbReference type="NCBI Taxonomy" id="2527980"/>
    <lineage>
        <taxon>Bacteria</taxon>
        <taxon>Pseudomonadati</taxon>
        <taxon>Planctomycetota</taxon>
        <taxon>Planctomycetia</taxon>
        <taxon>Planctomycetales</taxon>
        <taxon>Planctomycetaceae</taxon>
        <taxon>Stratiformator</taxon>
    </lineage>
</organism>
<dbReference type="Pfam" id="PF02741">
    <property type="entry name" value="FTR_C"/>
    <property type="match status" value="1"/>
</dbReference>
<dbReference type="GO" id="GO:0016787">
    <property type="term" value="F:hydrolase activity"/>
    <property type="evidence" value="ECO:0007669"/>
    <property type="project" value="UniProtKB-KW"/>
</dbReference>
<dbReference type="Proteomes" id="UP000317318">
    <property type="component" value="Chromosome"/>
</dbReference>
<dbReference type="EMBL" id="CP036268">
    <property type="protein sequence ID" value="QDT38236.1"/>
    <property type="molecule type" value="Genomic_DNA"/>
</dbReference>
<keyword evidence="4" id="KW-0012">Acyltransferase</keyword>
<evidence type="ECO:0000259" key="3">
    <source>
        <dbReference type="Pfam" id="PF02741"/>
    </source>
</evidence>
<dbReference type="InterPro" id="IPR023447">
    <property type="entry name" value="ForMFR_H4MPT_ForTrfase_fd-like"/>
</dbReference>
<dbReference type="RefSeq" id="WP_310820429.1">
    <property type="nucleotide sequence ID" value="NZ_CP036268.1"/>
</dbReference>
<keyword evidence="5" id="KW-1185">Reference proteome</keyword>
<name>A0A517R2X7_9PLAN</name>
<evidence type="ECO:0000313" key="5">
    <source>
        <dbReference type="Proteomes" id="UP000317318"/>
    </source>
</evidence>
<feature type="domain" description="Formylmethanofuran: tetrahydromethanopterin formyltransferase Ftr N-terminal" evidence="2">
    <location>
        <begin position="4"/>
        <end position="149"/>
    </location>
</feature>
<keyword evidence="4" id="KW-0378">Hydrolase</keyword>
<dbReference type="KEGG" id="svp:Pan189_26260"/>
<dbReference type="GO" id="GO:0006730">
    <property type="term" value="P:one-carbon metabolic process"/>
    <property type="evidence" value="ECO:0007669"/>
    <property type="project" value="InterPro"/>
</dbReference>
<dbReference type="GO" id="GO:0030270">
    <property type="term" value="F:formylmethanofuran-tetrahydromethanopterin N-formyltransferase activity"/>
    <property type="evidence" value="ECO:0007669"/>
    <property type="project" value="UniProtKB-EC"/>
</dbReference>
<proteinExistence type="predicted"/>
<dbReference type="Pfam" id="PF01913">
    <property type="entry name" value="FTR"/>
    <property type="match status" value="1"/>
</dbReference>
<evidence type="ECO:0000256" key="1">
    <source>
        <dbReference type="SAM" id="MobiDB-lite"/>
    </source>
</evidence>
<evidence type="ECO:0000259" key="2">
    <source>
        <dbReference type="Pfam" id="PF01913"/>
    </source>
</evidence>
<sequence>MAEIEVNGVPVQDDYSETFAAQMVRVLVTSVNAKWAREAAWETKGLGRSATAPPCEATVEREVGSEETPDGRPGFIIQMMDRKAESLQKCLALRLRKGAVPNPKTNVFDALPSELAEDRISLDDSVIAKFGDGFEEVRQEFGREVYRIPRMDGWLHIERSYGIREAVTGGMFLILAKTDEEALAAAEETLERVGEIPLVVVKCAASGSKVGANTHTDMVATINDKYCPTLLPLEGSHLWPEVGCVYEIIVSGPTEEVVREGMKVGIEAATGCEGVLAIHTANYGGKLGKGKISLPSLWAEG</sequence>
<evidence type="ECO:0000313" key="4">
    <source>
        <dbReference type="EMBL" id="QDT38236.1"/>
    </source>
</evidence>
<dbReference type="EC" id="2.3.1.101" evidence="4"/>
<dbReference type="Gene3D" id="3.30.70.520">
    <property type="match status" value="2"/>
</dbReference>
<dbReference type="InterPro" id="IPR002770">
    <property type="entry name" value="ForMFR_H4MPT_ForTrfase_C"/>
</dbReference>
<keyword evidence="4" id="KW-0808">Transferase</keyword>